<dbReference type="InterPro" id="IPR016185">
    <property type="entry name" value="PreATP-grasp_dom_sf"/>
</dbReference>
<dbReference type="GO" id="GO:0006189">
    <property type="term" value="P:'de novo' IMP biosynthetic process"/>
    <property type="evidence" value="ECO:0007669"/>
    <property type="project" value="UniProtKB-UniRule"/>
</dbReference>
<dbReference type="InterPro" id="IPR023656">
    <property type="entry name" value="IMP_biosynth_PurP"/>
</dbReference>
<evidence type="ECO:0000256" key="1">
    <source>
        <dbReference type="ARBA" id="ARBA00001936"/>
    </source>
</evidence>
<comment type="catalytic activity">
    <reaction evidence="10">
        <text>5-amino-1-(5-phospho-beta-D-ribosyl)imidazole-4-carboxamide + formate + ATP = 5-formamido-1-(5-phospho-D-ribosyl)imidazole-4-carboxamide + ADP + phosphate</text>
        <dbReference type="Rhea" id="RHEA:24836"/>
        <dbReference type="ChEBI" id="CHEBI:15740"/>
        <dbReference type="ChEBI" id="CHEBI:30616"/>
        <dbReference type="ChEBI" id="CHEBI:43474"/>
        <dbReference type="ChEBI" id="CHEBI:58467"/>
        <dbReference type="ChEBI" id="CHEBI:58475"/>
        <dbReference type="ChEBI" id="CHEBI:456216"/>
        <dbReference type="EC" id="6.3.4.23"/>
    </reaction>
</comment>
<dbReference type="Gene3D" id="3.40.50.20">
    <property type="match status" value="1"/>
</dbReference>
<dbReference type="EC" id="6.3.4.23" evidence="10"/>
<dbReference type="InterPro" id="IPR011761">
    <property type="entry name" value="ATP-grasp"/>
</dbReference>
<evidence type="ECO:0000256" key="9">
    <source>
        <dbReference type="ARBA" id="ARBA00023211"/>
    </source>
</evidence>
<sequence>MVKALSEYDLDKLSIATLASHSSLQIFHGAKQEGFKTVAITIGDKLWFYEKFKHLIDYFIVLNSWRELCRDDIVKKLQSLNVVVVPHGSYVEYVGLDCAENIDVPIFGLRGLFKVEANQWAKMRLLERAGIPIPRLYRIDEEIDRLVIVKLPGAKGGKGYFLARNRREVLKELSKRVAEGLINSLEEAMIQEYLVGVTAYFHYFYSPILGRVEILGADIRYESNIDGLRRLPPNVVTELGVEPSFIVIGNIPLVLRESLLPKVLEYGIRFVEETKKSIPPGIIGPFCLESIVEDDMDIKVFEFSGRIVAGTNLYLDGSPYSYLYWGEPMSMGRRIAREMRLALEKNRLKDVIT</sequence>
<feature type="binding site" evidence="10">
    <location>
        <position position="21"/>
    </location>
    <ligand>
        <name>5-amino-1-(5-phospho-beta-D-ribosyl)imidazole-4-carboxamide</name>
        <dbReference type="ChEBI" id="CHEBI:58475"/>
    </ligand>
</feature>
<dbReference type="Pfam" id="PF06973">
    <property type="entry name" value="DUF1297"/>
    <property type="match status" value="1"/>
</dbReference>
<evidence type="ECO:0000256" key="7">
    <source>
        <dbReference type="ARBA" id="ARBA00022840"/>
    </source>
</evidence>
<feature type="domain" description="ATP-grasp" evidence="11">
    <location>
        <begin position="123"/>
        <end position="344"/>
    </location>
</feature>
<gene>
    <name evidence="10" type="primary">purP</name>
    <name evidence="13" type="ORF">ENU08_05705</name>
    <name evidence="12" type="ORF">ENU41_00375</name>
</gene>
<evidence type="ECO:0000256" key="3">
    <source>
        <dbReference type="ARBA" id="ARBA00022598"/>
    </source>
</evidence>
<dbReference type="InterPro" id="IPR009720">
    <property type="entry name" value="IMP_biosynth_PurP_C"/>
</dbReference>
<keyword evidence="6 10" id="KW-0658">Purine biosynthesis</keyword>
<dbReference type="Pfam" id="PF06849">
    <property type="entry name" value="DUF1246"/>
    <property type="match status" value="1"/>
</dbReference>
<evidence type="ECO:0000313" key="12">
    <source>
        <dbReference type="EMBL" id="HGQ35122.1"/>
    </source>
</evidence>
<dbReference type="PROSITE" id="PS50975">
    <property type="entry name" value="ATP_GRASP"/>
    <property type="match status" value="1"/>
</dbReference>
<dbReference type="InterPro" id="IPR010672">
    <property type="entry name" value="IMP_biosynth_PurP_N"/>
</dbReference>
<evidence type="ECO:0000256" key="10">
    <source>
        <dbReference type="HAMAP-Rule" id="MF_01163"/>
    </source>
</evidence>
<dbReference type="SUPFAM" id="SSF56059">
    <property type="entry name" value="Glutathione synthetase ATP-binding domain-like"/>
    <property type="match status" value="1"/>
</dbReference>
<dbReference type="AlphaFoldDB" id="A0A7C4NK65"/>
<comment type="similarity">
    <text evidence="10">Belongs to the phosphohexose mutase family.</text>
</comment>
<dbReference type="SUPFAM" id="SSF52440">
    <property type="entry name" value="PreATP-grasp domain"/>
    <property type="match status" value="1"/>
</dbReference>
<dbReference type="GO" id="GO:0016879">
    <property type="term" value="F:ligase activity, forming carbon-nitrogen bonds"/>
    <property type="evidence" value="ECO:0007669"/>
    <property type="project" value="UniProtKB-UniRule"/>
</dbReference>
<comment type="pathway">
    <text evidence="10">Purine metabolism; IMP biosynthesis via de novo pathway; 5-formamido-1-(5-phospho-D-ribosyl)imidazole-4-carboxamide from 5-amino-1-(5-phospho-D-ribosyl)imidazole-4-carboxamide (formate route): step 1/1.</text>
</comment>
<comment type="cofactor">
    <cofactor evidence="2">
        <name>Mg(2+)</name>
        <dbReference type="ChEBI" id="CHEBI:18420"/>
    </cofactor>
</comment>
<dbReference type="HAMAP" id="MF_01163">
    <property type="entry name" value="IMP_biosynth_PurP"/>
    <property type="match status" value="1"/>
</dbReference>
<evidence type="ECO:0000259" key="11">
    <source>
        <dbReference type="PROSITE" id="PS50975"/>
    </source>
</evidence>
<dbReference type="GO" id="GO:0005524">
    <property type="term" value="F:ATP binding"/>
    <property type="evidence" value="ECO:0007669"/>
    <property type="project" value="UniProtKB-UniRule"/>
</dbReference>
<feature type="binding site" evidence="10">
    <location>
        <position position="222"/>
    </location>
    <ligand>
        <name>ATP</name>
        <dbReference type="ChEBI" id="CHEBI:30616"/>
    </ligand>
</feature>
<comment type="function">
    <text evidence="10">Catalyzes the ATP- and formate-dependent formylation of 5-aminoimidazole-4-carboxamide-1-beta-d-ribofuranosyl 5'-monophosphate (AICAR) to 5-formaminoimidazole-4-carboxamide-1-beta-d-ribofuranosyl 5'-monophosphate (FAICAR) in the absence of folates.</text>
</comment>
<keyword evidence="8" id="KW-0460">Magnesium</keyword>
<dbReference type="EMBL" id="DTBD01000049">
    <property type="protein sequence ID" value="HGQ64723.1"/>
    <property type="molecule type" value="Genomic_DNA"/>
</dbReference>
<dbReference type="PANTHER" id="PTHR38147">
    <property type="entry name" value="5-FORMAMINOIMIDAZOLE-4-CARBOXAMIDE-1-(BETA)-D-RIBOFURANOSYL 5'-MONOPHOSPHATE SYNTHETASE-RELATED"/>
    <property type="match status" value="1"/>
</dbReference>
<organism evidence="13">
    <name type="scientific">Ignisphaera aggregans</name>
    <dbReference type="NCBI Taxonomy" id="334771"/>
    <lineage>
        <taxon>Archaea</taxon>
        <taxon>Thermoproteota</taxon>
        <taxon>Thermoprotei</taxon>
        <taxon>Desulfurococcales</taxon>
        <taxon>Desulfurococcaceae</taxon>
        <taxon>Ignisphaera</taxon>
    </lineage>
</organism>
<accession>A0A7C4NK65</accession>
<dbReference type="PIRSF" id="PIRSF004602">
    <property type="entry name" value="ATPgrasp_PurP"/>
    <property type="match status" value="1"/>
</dbReference>
<proteinExistence type="inferred from homology"/>
<dbReference type="Gene3D" id="3.30.470.20">
    <property type="entry name" value="ATP-grasp fold, B domain"/>
    <property type="match status" value="1"/>
</dbReference>
<keyword evidence="7 10" id="KW-0067">ATP-binding</keyword>
<keyword evidence="3 10" id="KW-0436">Ligase</keyword>
<comment type="cofactor">
    <cofactor evidence="1">
        <name>Mn(2+)</name>
        <dbReference type="ChEBI" id="CHEBI:29035"/>
    </cofactor>
</comment>
<protein>
    <recommendedName>
        <fullName evidence="10">5-formaminoimidazole-4-carboxamide-1-(beta)-D-ribofuranosyl 5'-monophosphate synthetase</fullName>
        <ecNumber evidence="10">6.3.4.23</ecNumber>
    </recommendedName>
    <alternativeName>
        <fullName evidence="10">5-aminoimidazole-4-carboxamide-1-beta-D-ribofuranosyl 5'-monophosphate--formate ligase</fullName>
    </alternativeName>
</protein>
<evidence type="ECO:0000256" key="5">
    <source>
        <dbReference type="ARBA" id="ARBA00022741"/>
    </source>
</evidence>
<dbReference type="EMBL" id="DTCK01000007">
    <property type="protein sequence ID" value="HGQ35122.1"/>
    <property type="molecule type" value="Genomic_DNA"/>
</dbReference>
<name>A0A7C4NK65_9CREN</name>
<dbReference type="InterPro" id="IPR013815">
    <property type="entry name" value="ATP_grasp_subdomain_1"/>
</dbReference>
<dbReference type="UniPathway" id="UPA00074">
    <property type="reaction ID" value="UER00134"/>
</dbReference>
<feature type="binding site" evidence="10">
    <location>
        <position position="250"/>
    </location>
    <ligand>
        <name>5-amino-1-(5-phospho-beta-D-ribosyl)imidazole-4-carboxamide</name>
        <dbReference type="ChEBI" id="CHEBI:58475"/>
    </ligand>
</feature>
<dbReference type="GO" id="GO:0000287">
    <property type="term" value="F:magnesium ion binding"/>
    <property type="evidence" value="ECO:0007669"/>
    <property type="project" value="InterPro"/>
</dbReference>
<evidence type="ECO:0000256" key="4">
    <source>
        <dbReference type="ARBA" id="ARBA00022723"/>
    </source>
</evidence>
<evidence type="ECO:0000256" key="2">
    <source>
        <dbReference type="ARBA" id="ARBA00001946"/>
    </source>
</evidence>
<keyword evidence="5 10" id="KW-0547">Nucleotide-binding</keyword>
<feature type="binding site" evidence="10">
    <location>
        <position position="89"/>
    </location>
    <ligand>
        <name>5-amino-1-(5-phospho-beta-D-ribosyl)imidazole-4-carboxamide</name>
        <dbReference type="ChEBI" id="CHEBI:58475"/>
    </ligand>
</feature>
<reference evidence="13" key="1">
    <citation type="journal article" date="2020" name="mSystems">
        <title>Genome- and Community-Level Interaction Insights into Carbon Utilization and Element Cycling Functions of Hydrothermarchaeota in Hydrothermal Sediment.</title>
        <authorList>
            <person name="Zhou Z."/>
            <person name="Liu Y."/>
            <person name="Xu W."/>
            <person name="Pan J."/>
            <person name="Luo Z.H."/>
            <person name="Li M."/>
        </authorList>
    </citation>
    <scope>NUCLEOTIDE SEQUENCE [LARGE SCALE GENOMIC DNA]</scope>
    <source>
        <strain evidence="13">SpSt-637</strain>
        <strain evidence="12">SpSt-667</strain>
    </source>
</reference>
<dbReference type="PANTHER" id="PTHR38147:SF2">
    <property type="entry name" value="5-FORMAMINOIMIDAZOLE-4-CARBOXAMIDE-1-(BETA)-D-RIBOFURANOSYL 5'-MONOPHOSPHATE SYNTHETASE"/>
    <property type="match status" value="1"/>
</dbReference>
<evidence type="ECO:0000313" key="13">
    <source>
        <dbReference type="EMBL" id="HGQ64723.1"/>
    </source>
</evidence>
<comment type="caution">
    <text evidence="13">The sequence shown here is derived from an EMBL/GenBank/DDBJ whole genome shotgun (WGS) entry which is preliminary data.</text>
</comment>
<keyword evidence="4" id="KW-0479">Metal-binding</keyword>
<evidence type="ECO:0000256" key="8">
    <source>
        <dbReference type="ARBA" id="ARBA00022842"/>
    </source>
</evidence>
<keyword evidence="9" id="KW-0464">Manganese</keyword>
<dbReference type="Gene3D" id="3.30.1490.20">
    <property type="entry name" value="ATP-grasp fold, A domain"/>
    <property type="match status" value="1"/>
</dbReference>
<evidence type="ECO:0000256" key="6">
    <source>
        <dbReference type="ARBA" id="ARBA00022755"/>
    </source>
</evidence>